<comment type="caution">
    <text evidence="1">The sequence shown here is derived from an EMBL/GenBank/DDBJ whole genome shotgun (WGS) entry which is preliminary data.</text>
</comment>
<proteinExistence type="predicted"/>
<sequence>MTNEDLLRLKIDIQTKNDTNFLELAILFDKPEFLEFLPKIRKKYNFDSLIGLKNYDKAIDSFGTDEYAKFDFSTYKNFKELIEYAKKQTTWTVGLEEKMDLLQLLDMEAGVLCYIFKRPPYFSGMIKQAILCGAVDGDFFQPTSTTIIEGDTLLSTTAPFQLPRVAILVSSTSTDLDIKKQVQIARHIYKTDENVSYYKPRTDKVNRIRDYREWYWDRLAGNKYRQTTDKWSERHESGITESDKEETRIRRGAVLYKKLLSQ</sequence>
<gene>
    <name evidence="1" type="ORF">A3A75_05590</name>
</gene>
<dbReference type="STRING" id="1802516.A3A75_05590"/>
<dbReference type="Proteomes" id="UP000179018">
    <property type="component" value="Unassembled WGS sequence"/>
</dbReference>
<name>A0A1F8B501_9BACT</name>
<evidence type="ECO:0000313" key="1">
    <source>
        <dbReference type="EMBL" id="OGM59102.1"/>
    </source>
</evidence>
<organism evidence="1 2">
    <name type="scientific">Candidatus Woesebacteria bacterium RIFCSPLOWO2_01_FULL_39_10</name>
    <dbReference type="NCBI Taxonomy" id="1802516"/>
    <lineage>
        <taxon>Bacteria</taxon>
        <taxon>Candidatus Woeseibacteriota</taxon>
    </lineage>
</organism>
<accession>A0A1F8B501</accession>
<dbReference type="AlphaFoldDB" id="A0A1F8B501"/>
<protein>
    <submittedName>
        <fullName evidence="1">Uncharacterized protein</fullName>
    </submittedName>
</protein>
<reference evidence="1 2" key="1">
    <citation type="journal article" date="2016" name="Nat. Commun.">
        <title>Thousands of microbial genomes shed light on interconnected biogeochemical processes in an aquifer system.</title>
        <authorList>
            <person name="Anantharaman K."/>
            <person name="Brown C.T."/>
            <person name="Hug L.A."/>
            <person name="Sharon I."/>
            <person name="Castelle C.J."/>
            <person name="Probst A.J."/>
            <person name="Thomas B.C."/>
            <person name="Singh A."/>
            <person name="Wilkins M.J."/>
            <person name="Karaoz U."/>
            <person name="Brodie E.L."/>
            <person name="Williams K.H."/>
            <person name="Hubbard S.S."/>
            <person name="Banfield J.F."/>
        </authorList>
    </citation>
    <scope>NUCLEOTIDE SEQUENCE [LARGE SCALE GENOMIC DNA]</scope>
</reference>
<dbReference type="EMBL" id="MGHC01000027">
    <property type="protein sequence ID" value="OGM59102.1"/>
    <property type="molecule type" value="Genomic_DNA"/>
</dbReference>
<evidence type="ECO:0000313" key="2">
    <source>
        <dbReference type="Proteomes" id="UP000179018"/>
    </source>
</evidence>